<evidence type="ECO:0000313" key="1">
    <source>
        <dbReference type="EMBL" id="MBC5724688.1"/>
    </source>
</evidence>
<accession>A0A923LSY1</accession>
<keyword evidence="2" id="KW-1185">Reference proteome</keyword>
<dbReference type="AlphaFoldDB" id="A0A923LSY1"/>
<proteinExistence type="predicted"/>
<comment type="caution">
    <text evidence="1">The sequence shown here is derived from an EMBL/GenBank/DDBJ whole genome shotgun (WGS) entry which is preliminary data.</text>
</comment>
<dbReference type="EMBL" id="JACOPL010000003">
    <property type="protein sequence ID" value="MBC5724688.1"/>
    <property type="molecule type" value="Genomic_DNA"/>
</dbReference>
<protein>
    <submittedName>
        <fullName evidence="1">Uncharacterized protein</fullName>
    </submittedName>
</protein>
<dbReference type="RefSeq" id="WP_107631481.1">
    <property type="nucleotide sequence ID" value="NZ_JACOPL010000003.1"/>
</dbReference>
<reference evidence="1" key="1">
    <citation type="submission" date="2020-08" db="EMBL/GenBank/DDBJ databases">
        <title>Genome public.</title>
        <authorList>
            <person name="Liu C."/>
            <person name="Sun Q."/>
        </authorList>
    </citation>
    <scope>NUCLEOTIDE SEQUENCE</scope>
    <source>
        <strain evidence="1">NSJ-28</strain>
    </source>
</reference>
<sequence length="64" mass="7217">MNIYIKNDAEIQAIAAEGKVHGIGNILDVYDNRHGLARDFKARKAYYEHKGYPVNELLEAEAAK</sequence>
<dbReference type="Proteomes" id="UP000606499">
    <property type="component" value="Unassembled WGS sequence"/>
</dbReference>
<gene>
    <name evidence="1" type="ORF">H8S45_04340</name>
</gene>
<name>A0A923LSY1_9FIRM</name>
<organism evidence="1 2">
    <name type="scientific">Agathobaculum faecis</name>
    <dbReference type="NCBI Taxonomy" id="2763013"/>
    <lineage>
        <taxon>Bacteria</taxon>
        <taxon>Bacillati</taxon>
        <taxon>Bacillota</taxon>
        <taxon>Clostridia</taxon>
        <taxon>Eubacteriales</taxon>
        <taxon>Butyricicoccaceae</taxon>
        <taxon>Agathobaculum</taxon>
    </lineage>
</organism>
<evidence type="ECO:0000313" key="2">
    <source>
        <dbReference type="Proteomes" id="UP000606499"/>
    </source>
</evidence>